<dbReference type="MEROPS" id="S11.004"/>
<evidence type="ECO:0000256" key="10">
    <source>
        <dbReference type="SAM" id="Phobius"/>
    </source>
</evidence>
<evidence type="ECO:0000256" key="2">
    <source>
        <dbReference type="ARBA" id="ARBA00022729"/>
    </source>
</evidence>
<evidence type="ECO:0000256" key="1">
    <source>
        <dbReference type="ARBA" id="ARBA00007164"/>
    </source>
</evidence>
<evidence type="ECO:0000313" key="12">
    <source>
        <dbReference type="EMBL" id="AEW06360.1"/>
    </source>
</evidence>
<dbReference type="PRINTS" id="PR00725">
    <property type="entry name" value="DADACBPTASE1"/>
</dbReference>
<feature type="binding site" evidence="8">
    <location>
        <position position="262"/>
    </location>
    <ligand>
        <name>substrate</name>
    </ligand>
</feature>
<dbReference type="EMBL" id="CP003179">
    <property type="protein sequence ID" value="AEW06360.1"/>
    <property type="molecule type" value="Genomic_DNA"/>
</dbReference>
<reference evidence="13" key="1">
    <citation type="submission" date="2011-12" db="EMBL/GenBank/DDBJ databases">
        <title>The complete genome of chromosome of Sulfobacillus acidophilus DSM 10332.</title>
        <authorList>
            <person name="Lucas S."/>
            <person name="Han J."/>
            <person name="Lapidus A."/>
            <person name="Bruce D."/>
            <person name="Goodwin L."/>
            <person name="Pitluck S."/>
            <person name="Peters L."/>
            <person name="Kyrpides N."/>
            <person name="Mavromatis K."/>
            <person name="Ivanova N."/>
            <person name="Mikhailova N."/>
            <person name="Chertkov O."/>
            <person name="Saunders E."/>
            <person name="Detter J.C."/>
            <person name="Tapia R."/>
            <person name="Han C."/>
            <person name="Land M."/>
            <person name="Hauser L."/>
            <person name="Markowitz V."/>
            <person name="Cheng J.-F."/>
            <person name="Hugenholtz P."/>
            <person name="Woyke T."/>
            <person name="Wu D."/>
            <person name="Pukall R."/>
            <person name="Gehrich-Schroeter G."/>
            <person name="Schneider S."/>
            <person name="Klenk H.-P."/>
            <person name="Eisen J.A."/>
        </authorList>
    </citation>
    <scope>NUCLEOTIDE SEQUENCE [LARGE SCALE GENOMIC DNA]</scope>
    <source>
        <strain evidence="13">ATCC 700253 / DSM 10332 / NAL</strain>
    </source>
</reference>
<dbReference type="Pfam" id="PF00768">
    <property type="entry name" value="Peptidase_S11"/>
    <property type="match status" value="1"/>
</dbReference>
<dbReference type="GO" id="GO:0009002">
    <property type="term" value="F:serine-type D-Ala-D-Ala carboxypeptidase activity"/>
    <property type="evidence" value="ECO:0007669"/>
    <property type="project" value="UniProtKB-EC"/>
</dbReference>
<gene>
    <name evidence="12" type="ordered locus">Sulac_2899</name>
</gene>
<dbReference type="HOGENOM" id="CLU_011372_1_0_9"/>
<evidence type="ECO:0000256" key="7">
    <source>
        <dbReference type="PIRSR" id="PIRSR618044-1"/>
    </source>
</evidence>
<proteinExistence type="inferred from homology"/>
<dbReference type="KEGG" id="sap:Sulac_2899"/>
<dbReference type="PANTHER" id="PTHR21581">
    <property type="entry name" value="D-ALANYL-D-ALANINE CARBOXYPEPTIDASE"/>
    <property type="match status" value="1"/>
</dbReference>
<evidence type="ECO:0000256" key="3">
    <source>
        <dbReference type="ARBA" id="ARBA00022801"/>
    </source>
</evidence>
<dbReference type="GO" id="GO:0008360">
    <property type="term" value="P:regulation of cell shape"/>
    <property type="evidence" value="ECO:0007669"/>
    <property type="project" value="UniProtKB-KW"/>
</dbReference>
<keyword evidence="13" id="KW-1185">Reference proteome</keyword>
<evidence type="ECO:0000256" key="8">
    <source>
        <dbReference type="PIRSR" id="PIRSR618044-2"/>
    </source>
</evidence>
<evidence type="ECO:0000256" key="4">
    <source>
        <dbReference type="ARBA" id="ARBA00022960"/>
    </source>
</evidence>
<dbReference type="AlphaFoldDB" id="G8TZN0"/>
<evidence type="ECO:0000256" key="5">
    <source>
        <dbReference type="ARBA" id="ARBA00022984"/>
    </source>
</evidence>
<feature type="active site" evidence="7">
    <location>
        <position position="161"/>
    </location>
</feature>
<dbReference type="Gene3D" id="3.40.710.10">
    <property type="entry name" value="DD-peptidase/beta-lactamase superfamily"/>
    <property type="match status" value="1"/>
</dbReference>
<evidence type="ECO:0000259" key="11">
    <source>
        <dbReference type="Pfam" id="PF00768"/>
    </source>
</evidence>
<organism evidence="12 13">
    <name type="scientific">Sulfobacillus acidophilus (strain ATCC 700253 / DSM 10332 / NAL)</name>
    <dbReference type="NCBI Taxonomy" id="679936"/>
    <lineage>
        <taxon>Bacteria</taxon>
        <taxon>Bacillati</taxon>
        <taxon>Bacillota</taxon>
        <taxon>Clostridia</taxon>
        <taxon>Eubacteriales</taxon>
        <taxon>Clostridiales Family XVII. Incertae Sedis</taxon>
        <taxon>Sulfobacillus</taxon>
    </lineage>
</organism>
<dbReference type="InterPro" id="IPR001967">
    <property type="entry name" value="Peptidase_S11_N"/>
</dbReference>
<dbReference type="InterPro" id="IPR018044">
    <property type="entry name" value="Peptidase_S11"/>
</dbReference>
<dbReference type="GO" id="GO:0071555">
    <property type="term" value="P:cell wall organization"/>
    <property type="evidence" value="ECO:0007669"/>
    <property type="project" value="UniProtKB-KW"/>
</dbReference>
<dbReference type="InterPro" id="IPR012338">
    <property type="entry name" value="Beta-lactam/transpept-like"/>
</dbReference>
<feature type="active site" description="Acyl-ester intermediate" evidence="7">
    <location>
        <position position="96"/>
    </location>
</feature>
<feature type="transmembrane region" description="Helical" evidence="10">
    <location>
        <begin position="21"/>
        <end position="40"/>
    </location>
</feature>
<comment type="similarity">
    <text evidence="1 9">Belongs to the peptidase S11 family.</text>
</comment>
<reference evidence="12 13" key="2">
    <citation type="journal article" date="2012" name="Stand. Genomic Sci.">
        <title>Complete genome sequence of the moderately thermophilic mineral-sulfide-oxidizing firmicute Sulfobacillus acidophilus type strain (NAL(T)).</title>
        <authorList>
            <person name="Anderson I."/>
            <person name="Chertkov O."/>
            <person name="Chen A."/>
            <person name="Saunders E."/>
            <person name="Lapidus A."/>
            <person name="Nolan M."/>
            <person name="Lucas S."/>
            <person name="Hammon N."/>
            <person name="Deshpande S."/>
            <person name="Cheng J.F."/>
            <person name="Han C."/>
            <person name="Tapia R."/>
            <person name="Goodwin L.A."/>
            <person name="Pitluck S."/>
            <person name="Liolios K."/>
            <person name="Pagani I."/>
            <person name="Ivanova N."/>
            <person name="Mikhailova N."/>
            <person name="Pati A."/>
            <person name="Palaniappan K."/>
            <person name="Land M."/>
            <person name="Pan C."/>
            <person name="Rohde M."/>
            <person name="Pukall R."/>
            <person name="Goker M."/>
            <person name="Detter J.C."/>
            <person name="Woyke T."/>
            <person name="Bristow J."/>
            <person name="Eisen J.A."/>
            <person name="Markowitz V."/>
            <person name="Hugenholtz P."/>
            <person name="Kyrpides N.C."/>
            <person name="Klenk H.P."/>
            <person name="Mavromatis K."/>
        </authorList>
    </citation>
    <scope>NUCLEOTIDE SEQUENCE [LARGE SCALE GENOMIC DNA]</scope>
    <source>
        <strain evidence="13">ATCC 700253 / DSM 10332 / NAL</strain>
    </source>
</reference>
<keyword evidence="10" id="KW-1133">Transmembrane helix</keyword>
<keyword evidence="4" id="KW-0133">Cell shape</keyword>
<keyword evidence="12" id="KW-0645">Protease</keyword>
<keyword evidence="3 12" id="KW-0378">Hydrolase</keyword>
<dbReference type="SUPFAM" id="SSF56601">
    <property type="entry name" value="beta-lactamase/transpeptidase-like"/>
    <property type="match status" value="1"/>
</dbReference>
<dbReference type="Proteomes" id="UP000005439">
    <property type="component" value="Chromosome"/>
</dbReference>
<evidence type="ECO:0000256" key="6">
    <source>
        <dbReference type="ARBA" id="ARBA00023316"/>
    </source>
</evidence>
<keyword evidence="5" id="KW-0573">Peptidoglycan synthesis</keyword>
<keyword evidence="2" id="KW-0732">Signal</keyword>
<evidence type="ECO:0000313" key="13">
    <source>
        <dbReference type="Proteomes" id="UP000005439"/>
    </source>
</evidence>
<accession>G8TZN0</accession>
<feature type="domain" description="Peptidase S11 D-alanyl-D-alanine carboxypeptidase A N-terminal" evidence="11">
    <location>
        <begin position="69"/>
        <end position="280"/>
    </location>
</feature>
<dbReference type="STRING" id="679936.Sulac_2899"/>
<dbReference type="GO" id="GO:0009252">
    <property type="term" value="P:peptidoglycan biosynthetic process"/>
    <property type="evidence" value="ECO:0007669"/>
    <property type="project" value="UniProtKB-KW"/>
</dbReference>
<evidence type="ECO:0000256" key="9">
    <source>
        <dbReference type="RuleBase" id="RU004016"/>
    </source>
</evidence>
<feature type="active site" description="Proton acceptor" evidence="7">
    <location>
        <position position="99"/>
    </location>
</feature>
<dbReference type="EC" id="3.4.16.4" evidence="12"/>
<dbReference type="PANTHER" id="PTHR21581:SF33">
    <property type="entry name" value="D-ALANYL-D-ALANINE CARBOXYPEPTIDASE DACB"/>
    <property type="match status" value="1"/>
</dbReference>
<dbReference type="PATRIC" id="fig|679936.5.peg.2994"/>
<keyword evidence="10" id="KW-0812">Transmembrane</keyword>
<keyword evidence="12" id="KW-0121">Carboxypeptidase</keyword>
<keyword evidence="10" id="KW-0472">Membrane</keyword>
<sequence>MDSYMKGCTMGRTRHHRQGRYRGWFAGVIGLALVVGGVLATRTGRAGPFEPVLPSTMPLPAVTMHWHTTAESALVGVNGGPILFTKNSQMERPIASTTKIMTAYLVLTHPAIYPLSRIVTITPKEQANDQKGLIKADSEVPLRAGECVTVRELLWALMLPSADDAAWVLADQWPGGSEAFIRQMNRTARQLHMDQTHYVDPDGVNHHGFSTARDLWRLERVVMTIPRFRRVVGTQTVNTSAFGRLTNLNRLLWTYPGAFGIKTGWTPYAGSCLTFAAHRTIAGHSLTLYGVVLGEPSFDPMFGDVTQLLNTGFAVRWVTVLKAGQMVAERTFYPWLGSPVTDAVVIPKSLSIPDTAGIVHLAYRWRSGPWRRPGQLVGWVRLDEPGWPATPWIPLKNAGRISKPVGNPS</sequence>
<keyword evidence="6" id="KW-0961">Cell wall biogenesis/degradation</keyword>
<name>G8TZN0_SULAD</name>
<dbReference type="GO" id="GO:0006508">
    <property type="term" value="P:proteolysis"/>
    <property type="evidence" value="ECO:0007669"/>
    <property type="project" value="InterPro"/>
</dbReference>
<protein>
    <submittedName>
        <fullName evidence="12">Serine-type D-Ala-D-Ala carboxypeptidase</fullName>
        <ecNumber evidence="12">3.4.16.4</ecNumber>
    </submittedName>
</protein>